<keyword evidence="2" id="KW-1185">Reference proteome</keyword>
<reference evidence="1 2" key="1">
    <citation type="submission" date="2016-10" db="EMBL/GenBank/DDBJ databases">
        <authorList>
            <person name="de Groot N.N."/>
        </authorList>
    </citation>
    <scope>NUCLEOTIDE SEQUENCE [LARGE SCALE GENOMIC DNA]</scope>
    <source>
        <strain evidence="1 2">NE2</strain>
    </source>
</reference>
<protein>
    <submittedName>
        <fullName evidence="1">Arylsulfatase</fullName>
    </submittedName>
</protein>
<dbReference type="Proteomes" id="UP000198755">
    <property type="component" value="Unassembled WGS sequence"/>
</dbReference>
<name>A0A1I4DK68_9HYPH</name>
<sequence>PGRHKITVNTKIAKPAAAADVVIAVDGAEALRIPVKRTVAGAFSASETFDVGVDLGSPVSLDYFERAPFPFSGKIETVNVELR</sequence>
<dbReference type="EMBL" id="FOSN01000065">
    <property type="protein sequence ID" value="SFK92271.1"/>
    <property type="molecule type" value="Genomic_DNA"/>
</dbReference>
<dbReference type="AlphaFoldDB" id="A0A1I4DK68"/>
<feature type="non-terminal residue" evidence="1">
    <location>
        <position position="1"/>
    </location>
</feature>
<accession>A0A1I4DK68</accession>
<dbReference type="STRING" id="1612308.SAMN05444581_1651"/>
<evidence type="ECO:0000313" key="1">
    <source>
        <dbReference type="EMBL" id="SFK92271.1"/>
    </source>
</evidence>
<organism evidence="1 2">
    <name type="scientific">Methylocapsa palsarum</name>
    <dbReference type="NCBI Taxonomy" id="1612308"/>
    <lineage>
        <taxon>Bacteria</taxon>
        <taxon>Pseudomonadati</taxon>
        <taxon>Pseudomonadota</taxon>
        <taxon>Alphaproteobacteria</taxon>
        <taxon>Hyphomicrobiales</taxon>
        <taxon>Beijerinckiaceae</taxon>
        <taxon>Methylocapsa</taxon>
    </lineage>
</organism>
<proteinExistence type="predicted"/>
<gene>
    <name evidence="1" type="ORF">SAMN05444581_1651</name>
</gene>
<evidence type="ECO:0000313" key="2">
    <source>
        <dbReference type="Proteomes" id="UP000198755"/>
    </source>
</evidence>